<comment type="subcellular location">
    <subcellularLocation>
        <location evidence="1">Cell membrane</location>
        <topology evidence="1">Multi-pass membrane protein</topology>
    </subcellularLocation>
</comment>
<feature type="domain" description="Major facilitator superfamily (MFS) profile" evidence="9">
    <location>
        <begin position="11"/>
        <end position="463"/>
    </location>
</feature>
<keyword evidence="7 8" id="KW-0472">Membrane</keyword>
<accession>A0A4R3KBN9</accession>
<feature type="transmembrane region" description="Helical" evidence="8">
    <location>
        <begin position="440"/>
        <end position="459"/>
    </location>
</feature>
<feature type="transmembrane region" description="Helical" evidence="8">
    <location>
        <begin position="334"/>
        <end position="352"/>
    </location>
</feature>
<evidence type="ECO:0000256" key="8">
    <source>
        <dbReference type="SAM" id="Phobius"/>
    </source>
</evidence>
<evidence type="ECO:0000256" key="3">
    <source>
        <dbReference type="ARBA" id="ARBA00022448"/>
    </source>
</evidence>
<dbReference type="InterPro" id="IPR036259">
    <property type="entry name" value="MFS_trans_sf"/>
</dbReference>
<evidence type="ECO:0000256" key="2">
    <source>
        <dbReference type="ARBA" id="ARBA00008537"/>
    </source>
</evidence>
<keyword evidence="4" id="KW-1003">Cell membrane</keyword>
<dbReference type="GO" id="GO:0005886">
    <property type="term" value="C:plasma membrane"/>
    <property type="evidence" value="ECO:0007669"/>
    <property type="project" value="UniProtKB-SubCell"/>
</dbReference>
<dbReference type="AlphaFoldDB" id="A0A4R3KBN9"/>
<feature type="transmembrane region" description="Helical" evidence="8">
    <location>
        <begin position="358"/>
        <end position="376"/>
    </location>
</feature>
<keyword evidence="3" id="KW-0813">Transport</keyword>
<evidence type="ECO:0000313" key="10">
    <source>
        <dbReference type="EMBL" id="TCS80051.1"/>
    </source>
</evidence>
<keyword evidence="6 8" id="KW-1133">Transmembrane helix</keyword>
<dbReference type="InterPro" id="IPR004638">
    <property type="entry name" value="EmrB-like"/>
</dbReference>
<comment type="caution">
    <text evidence="10">The sequence shown here is derived from an EMBL/GenBank/DDBJ whole genome shotgun (WGS) entry which is preliminary data.</text>
</comment>
<feature type="transmembrane region" description="Helical" evidence="8">
    <location>
        <begin position="231"/>
        <end position="247"/>
    </location>
</feature>
<evidence type="ECO:0000313" key="11">
    <source>
        <dbReference type="Proteomes" id="UP000295188"/>
    </source>
</evidence>
<dbReference type="RefSeq" id="WP_132548402.1">
    <property type="nucleotide sequence ID" value="NZ_SMAA01000005.1"/>
</dbReference>
<evidence type="ECO:0000256" key="4">
    <source>
        <dbReference type="ARBA" id="ARBA00022475"/>
    </source>
</evidence>
<dbReference type="InterPro" id="IPR011701">
    <property type="entry name" value="MFS"/>
</dbReference>
<feature type="transmembrane region" description="Helical" evidence="8">
    <location>
        <begin position="110"/>
        <end position="128"/>
    </location>
</feature>
<evidence type="ECO:0000259" key="9">
    <source>
        <dbReference type="PROSITE" id="PS50850"/>
    </source>
</evidence>
<dbReference type="SUPFAM" id="SSF103473">
    <property type="entry name" value="MFS general substrate transporter"/>
    <property type="match status" value="1"/>
</dbReference>
<dbReference type="Pfam" id="PF07690">
    <property type="entry name" value="MFS_1"/>
    <property type="match status" value="1"/>
</dbReference>
<dbReference type="GO" id="GO:0022857">
    <property type="term" value="F:transmembrane transporter activity"/>
    <property type="evidence" value="ECO:0007669"/>
    <property type="project" value="InterPro"/>
</dbReference>
<evidence type="ECO:0000256" key="5">
    <source>
        <dbReference type="ARBA" id="ARBA00022692"/>
    </source>
</evidence>
<organism evidence="10 11">
    <name type="scientific">Pectinatus cerevisiiphilus</name>
    <dbReference type="NCBI Taxonomy" id="86956"/>
    <lineage>
        <taxon>Bacteria</taxon>
        <taxon>Bacillati</taxon>
        <taxon>Bacillota</taxon>
        <taxon>Negativicutes</taxon>
        <taxon>Selenomonadales</taxon>
        <taxon>Selenomonadaceae</taxon>
        <taxon>Pectinatus</taxon>
    </lineage>
</organism>
<feature type="transmembrane region" description="Helical" evidence="8">
    <location>
        <begin position="268"/>
        <end position="289"/>
    </location>
</feature>
<sequence length="468" mass="50899">MENYERKIDFKLIMAIVATGIMAFAGVVIETAMNVTFPTLMKEFQVDTSTVQWITTGYLLILSIIIPASSFLKKRFSTKSLFVTAAIFFLAGTILDACAPSFSLLLSGRILQGFGAGIALPLMFNIVLEQVPFSHMGTMMGVATLILAVSPAVGPSFGGFVINYWGWRMIFISLLPLLIISLLIGIFSIRTIVKPVQIPFDWPSFILLAISFSSLIFATSSVGTLGWHNPLILSEFFICILTFIIFYKSASRKKNPIFHPSVFRIKTFTLSVIVIGIVQFICLGLGFLIPNYSQLVSGQKALVAGLLLLPGCIVGAFIPPFSGRLLDRIGAKRPILLGNICIIVAAFLYSILAQQITTMQFTIIYIIFTIGQGFSSGTSMTNGLRQLPENLSTDGNAVCTTIQQLAGAVGTAVVTTLVSAAQEQFPDQLPYATMLGSRDALFLLFALACIALICSMIIFRNIKKPQTT</sequence>
<feature type="transmembrane region" description="Helical" evidence="8">
    <location>
        <begin position="301"/>
        <end position="322"/>
    </location>
</feature>
<protein>
    <submittedName>
        <fullName evidence="10">EmrB/QacA subfamily drug resistance transporter</fullName>
    </submittedName>
</protein>
<dbReference type="PANTHER" id="PTHR42718">
    <property type="entry name" value="MAJOR FACILITATOR SUPERFAMILY MULTIDRUG TRANSPORTER MFSC"/>
    <property type="match status" value="1"/>
</dbReference>
<keyword evidence="5 8" id="KW-0812">Transmembrane</keyword>
<dbReference type="EMBL" id="SMAA01000005">
    <property type="protein sequence ID" value="TCS80051.1"/>
    <property type="molecule type" value="Genomic_DNA"/>
</dbReference>
<feature type="transmembrane region" description="Helical" evidence="8">
    <location>
        <begin position="53"/>
        <end position="72"/>
    </location>
</feature>
<dbReference type="OrthoDB" id="146256at2"/>
<dbReference type="Proteomes" id="UP000295188">
    <property type="component" value="Unassembled WGS sequence"/>
</dbReference>
<feature type="transmembrane region" description="Helical" evidence="8">
    <location>
        <begin position="140"/>
        <end position="164"/>
    </location>
</feature>
<evidence type="ECO:0000256" key="6">
    <source>
        <dbReference type="ARBA" id="ARBA00022989"/>
    </source>
</evidence>
<comment type="similarity">
    <text evidence="2">Belongs to the major facilitator superfamily. EmrB family.</text>
</comment>
<gene>
    <name evidence="10" type="ORF">EDC37_105121</name>
</gene>
<dbReference type="PROSITE" id="PS50850">
    <property type="entry name" value="MFS"/>
    <property type="match status" value="1"/>
</dbReference>
<feature type="transmembrane region" description="Helical" evidence="8">
    <location>
        <begin position="205"/>
        <end position="225"/>
    </location>
</feature>
<name>A0A4R3KBN9_9FIRM</name>
<feature type="transmembrane region" description="Helical" evidence="8">
    <location>
        <begin position="12"/>
        <end position="33"/>
    </location>
</feature>
<dbReference type="InterPro" id="IPR020846">
    <property type="entry name" value="MFS_dom"/>
</dbReference>
<feature type="transmembrane region" description="Helical" evidence="8">
    <location>
        <begin position="397"/>
        <end position="420"/>
    </location>
</feature>
<proteinExistence type="inferred from homology"/>
<reference evidence="10 11" key="1">
    <citation type="submission" date="2019-03" db="EMBL/GenBank/DDBJ databases">
        <title>Genomic Encyclopedia of Type Strains, Phase IV (KMG-IV): sequencing the most valuable type-strain genomes for metagenomic binning, comparative biology and taxonomic classification.</title>
        <authorList>
            <person name="Goeker M."/>
        </authorList>
    </citation>
    <scope>NUCLEOTIDE SEQUENCE [LARGE SCALE GENOMIC DNA]</scope>
    <source>
        <strain evidence="10 11">DSM 20467</strain>
    </source>
</reference>
<dbReference type="PRINTS" id="PR01036">
    <property type="entry name" value="TCRTETB"/>
</dbReference>
<feature type="transmembrane region" description="Helical" evidence="8">
    <location>
        <begin position="81"/>
        <end position="104"/>
    </location>
</feature>
<feature type="transmembrane region" description="Helical" evidence="8">
    <location>
        <begin position="170"/>
        <end position="193"/>
    </location>
</feature>
<dbReference type="NCBIfam" id="TIGR00711">
    <property type="entry name" value="efflux_EmrB"/>
    <property type="match status" value="1"/>
</dbReference>
<dbReference type="Gene3D" id="1.20.1250.20">
    <property type="entry name" value="MFS general substrate transporter like domains"/>
    <property type="match status" value="2"/>
</dbReference>
<evidence type="ECO:0000256" key="1">
    <source>
        <dbReference type="ARBA" id="ARBA00004651"/>
    </source>
</evidence>
<keyword evidence="11" id="KW-1185">Reference proteome</keyword>
<dbReference type="PANTHER" id="PTHR42718:SF9">
    <property type="entry name" value="MAJOR FACILITATOR SUPERFAMILY MULTIDRUG TRANSPORTER MFSC"/>
    <property type="match status" value="1"/>
</dbReference>
<evidence type="ECO:0000256" key="7">
    <source>
        <dbReference type="ARBA" id="ARBA00023136"/>
    </source>
</evidence>